<protein>
    <submittedName>
        <fullName evidence="1">Uncharacterized protein</fullName>
    </submittedName>
</protein>
<dbReference type="EMBL" id="CM047587">
    <property type="protein sequence ID" value="KAI9908400.1"/>
    <property type="molecule type" value="Genomic_DNA"/>
</dbReference>
<evidence type="ECO:0000313" key="2">
    <source>
        <dbReference type="Proteomes" id="UP001163321"/>
    </source>
</evidence>
<organism evidence="1 2">
    <name type="scientific">Peronosclerospora sorghi</name>
    <dbReference type="NCBI Taxonomy" id="230839"/>
    <lineage>
        <taxon>Eukaryota</taxon>
        <taxon>Sar</taxon>
        <taxon>Stramenopiles</taxon>
        <taxon>Oomycota</taxon>
        <taxon>Peronosporomycetes</taxon>
        <taxon>Peronosporales</taxon>
        <taxon>Peronosporaceae</taxon>
        <taxon>Peronosclerospora</taxon>
    </lineage>
</organism>
<proteinExistence type="predicted"/>
<comment type="caution">
    <text evidence="1">The sequence shown here is derived from an EMBL/GenBank/DDBJ whole genome shotgun (WGS) entry which is preliminary data.</text>
</comment>
<keyword evidence="2" id="KW-1185">Reference proteome</keyword>
<dbReference type="Proteomes" id="UP001163321">
    <property type="component" value="Chromosome 8"/>
</dbReference>
<name>A0ACC0VPY1_9STRA</name>
<reference evidence="1 2" key="1">
    <citation type="journal article" date="2022" name="bioRxiv">
        <title>The genome of the oomycete Peronosclerospora sorghi, a cosmopolitan pathogen of maize and sorghum, is inflated with dispersed pseudogenes.</title>
        <authorList>
            <person name="Fletcher K."/>
            <person name="Martin F."/>
            <person name="Isakeit T."/>
            <person name="Cavanaugh K."/>
            <person name="Magill C."/>
            <person name="Michelmore R."/>
        </authorList>
    </citation>
    <scope>NUCLEOTIDE SEQUENCE [LARGE SCALE GENOMIC DNA]</scope>
    <source>
        <strain evidence="1">P6</strain>
    </source>
</reference>
<gene>
    <name evidence="1" type="ORF">PsorP6_016431</name>
</gene>
<evidence type="ECO:0000313" key="1">
    <source>
        <dbReference type="EMBL" id="KAI9908400.1"/>
    </source>
</evidence>
<accession>A0ACC0VPY1</accession>
<sequence length="258" mass="28988">MGCTFRKAAFEAIPDNYHSVGLQSSDLIIGVDFTESNLVNTMSKNKGVYVTLTTQWKGKETFEGRSLHYIDPTGRVVNPYQRVLSTITRVFELFDDDHSIPAFGYGGHLDRPLNGRYFSFLEGGRECDLDEILQQYFALASSMSLTAPASFVPVIYEAIERVKMQFRYHILILVTNGHVEEPAAARRAIVDASAYPLSIVMIGVGDGPWTLMQEFDDKVPERIFDNVQFVNYNTIPRGRLDNPDAGFAMQALMELPGR</sequence>